<keyword evidence="3" id="KW-1185">Reference proteome</keyword>
<keyword evidence="1" id="KW-0812">Transmembrane</keyword>
<dbReference type="Proteomes" id="UP000323876">
    <property type="component" value="Unassembled WGS sequence"/>
</dbReference>
<organism evidence="2 3">
    <name type="scientific">Nocardia colli</name>
    <dbReference type="NCBI Taxonomy" id="2545717"/>
    <lineage>
        <taxon>Bacteria</taxon>
        <taxon>Bacillati</taxon>
        <taxon>Actinomycetota</taxon>
        <taxon>Actinomycetes</taxon>
        <taxon>Mycobacteriales</taxon>
        <taxon>Nocardiaceae</taxon>
        <taxon>Nocardia</taxon>
    </lineage>
</organism>
<keyword evidence="1" id="KW-0472">Membrane</keyword>
<reference evidence="2 3" key="1">
    <citation type="submission" date="2019-09" db="EMBL/GenBank/DDBJ databases">
        <authorList>
            <person name="Wang X."/>
        </authorList>
    </citation>
    <scope>NUCLEOTIDE SEQUENCE [LARGE SCALE GENOMIC DNA]</scope>
    <source>
        <strain evidence="2 3">CICC 11023</strain>
    </source>
</reference>
<feature type="transmembrane region" description="Helical" evidence="1">
    <location>
        <begin position="6"/>
        <end position="21"/>
    </location>
</feature>
<evidence type="ECO:0000256" key="1">
    <source>
        <dbReference type="SAM" id="Phobius"/>
    </source>
</evidence>
<dbReference type="EMBL" id="VXLC01000035">
    <property type="protein sequence ID" value="KAA8880368.1"/>
    <property type="molecule type" value="Genomic_DNA"/>
</dbReference>
<dbReference type="OrthoDB" id="4774993at2"/>
<feature type="transmembrane region" description="Helical" evidence="1">
    <location>
        <begin position="28"/>
        <end position="46"/>
    </location>
</feature>
<dbReference type="RefSeq" id="WP_150407692.1">
    <property type="nucleotide sequence ID" value="NZ_VXLC01000035.1"/>
</dbReference>
<proteinExistence type="predicted"/>
<evidence type="ECO:0000313" key="3">
    <source>
        <dbReference type="Proteomes" id="UP000323876"/>
    </source>
</evidence>
<protein>
    <submittedName>
        <fullName evidence="2">Uncharacterized protein</fullName>
    </submittedName>
</protein>
<gene>
    <name evidence="2" type="ORF">F3087_41595</name>
</gene>
<evidence type="ECO:0000313" key="2">
    <source>
        <dbReference type="EMBL" id="KAA8880368.1"/>
    </source>
</evidence>
<keyword evidence="1" id="KW-1133">Transmembrane helix</keyword>
<dbReference type="AlphaFoldDB" id="A0A5N0DTH5"/>
<feature type="transmembrane region" description="Helical" evidence="1">
    <location>
        <begin position="52"/>
        <end position="71"/>
    </location>
</feature>
<comment type="caution">
    <text evidence="2">The sequence shown here is derived from an EMBL/GenBank/DDBJ whole genome shotgun (WGS) entry which is preliminary data.</text>
</comment>
<sequence>MSVIWLAALIALVLLVIWWLFPMLARILGFLIVLDALLGIVLFPDYALPARLPWLAGGFLLWLAGNWAWAVKHGAWGSRLARALFRLPDLRHLVPRSALIDDPALRTR</sequence>
<accession>A0A5N0DTH5</accession>
<name>A0A5N0DTH5_9NOCA</name>